<organism evidence="9 10">
    <name type="scientific">Actinocatenispora thailandica</name>
    <dbReference type="NCBI Taxonomy" id="227318"/>
    <lineage>
        <taxon>Bacteria</taxon>
        <taxon>Bacillati</taxon>
        <taxon>Actinomycetota</taxon>
        <taxon>Actinomycetes</taxon>
        <taxon>Micromonosporales</taxon>
        <taxon>Micromonosporaceae</taxon>
        <taxon>Actinocatenispora</taxon>
    </lineage>
</organism>
<evidence type="ECO:0000256" key="6">
    <source>
        <dbReference type="ARBA" id="ARBA00022989"/>
    </source>
</evidence>
<dbReference type="PANTHER" id="PTHR30472">
    <property type="entry name" value="FERRIC ENTEROBACTIN TRANSPORT SYSTEM PERMEASE PROTEIN"/>
    <property type="match status" value="1"/>
</dbReference>
<proteinExistence type="inferred from homology"/>
<dbReference type="Proteomes" id="UP000611640">
    <property type="component" value="Chromosome"/>
</dbReference>
<name>A0A7R7HZ91_9ACTN</name>
<keyword evidence="5 8" id="KW-0812">Transmembrane</keyword>
<dbReference type="KEGG" id="atl:Athai_55500"/>
<evidence type="ECO:0000256" key="3">
    <source>
        <dbReference type="ARBA" id="ARBA00022448"/>
    </source>
</evidence>
<comment type="subcellular location">
    <subcellularLocation>
        <location evidence="1">Cell membrane</location>
        <topology evidence="1">Multi-pass membrane protein</topology>
    </subcellularLocation>
</comment>
<keyword evidence="7 8" id="KW-0472">Membrane</keyword>
<evidence type="ECO:0000256" key="4">
    <source>
        <dbReference type="ARBA" id="ARBA00022475"/>
    </source>
</evidence>
<dbReference type="InterPro" id="IPR037294">
    <property type="entry name" value="ABC_BtuC-like"/>
</dbReference>
<feature type="transmembrane region" description="Helical" evidence="8">
    <location>
        <begin position="67"/>
        <end position="87"/>
    </location>
</feature>
<dbReference type="InterPro" id="IPR000522">
    <property type="entry name" value="ABC_transptr_permease_BtuC"/>
</dbReference>
<reference evidence="9 10" key="1">
    <citation type="submission" date="2020-08" db="EMBL/GenBank/DDBJ databases">
        <title>Whole genome shotgun sequence of Actinocatenispora thailandica NBRC 105041.</title>
        <authorList>
            <person name="Komaki H."/>
            <person name="Tamura T."/>
        </authorList>
    </citation>
    <scope>NUCLEOTIDE SEQUENCE [LARGE SCALE GENOMIC DNA]</scope>
    <source>
        <strain evidence="9 10">NBRC 105041</strain>
    </source>
</reference>
<dbReference type="Gene3D" id="1.10.3470.10">
    <property type="entry name" value="ABC transporter involved in vitamin B12 uptake, BtuC"/>
    <property type="match status" value="1"/>
</dbReference>
<dbReference type="SUPFAM" id="SSF81345">
    <property type="entry name" value="ABC transporter involved in vitamin B12 uptake, BtuC"/>
    <property type="match status" value="1"/>
</dbReference>
<dbReference type="CDD" id="cd06550">
    <property type="entry name" value="TM_ABC_iron-siderophores_like"/>
    <property type="match status" value="1"/>
</dbReference>
<evidence type="ECO:0000256" key="2">
    <source>
        <dbReference type="ARBA" id="ARBA00007935"/>
    </source>
</evidence>
<dbReference type="AlphaFoldDB" id="A0A7R7HZ91"/>
<evidence type="ECO:0000256" key="8">
    <source>
        <dbReference type="SAM" id="Phobius"/>
    </source>
</evidence>
<feature type="transmembrane region" description="Helical" evidence="8">
    <location>
        <begin position="160"/>
        <end position="180"/>
    </location>
</feature>
<feature type="transmembrane region" description="Helical" evidence="8">
    <location>
        <begin position="248"/>
        <end position="275"/>
    </location>
</feature>
<sequence>MTSRLRLRWVLAGLVAVAVALVAGLAFGPVSLSPVDVVTDLVHHLTGGAVPTGLSARDDAILTQLRLPRVVLGLLVGAMLALSGGCYQGVFRNPLADPYLLGVAAGAGLGATTVIVLRPGSSVTAPLLVPLAAFVGALAAVAGTYLLGAAGSRFRSTVTLILAGVAIAAFCTAIQTYLLQAHSDTIQEVYSWLLGQLTTSGWHEVLMLLPYVAVTSVVVLAQRRALDVLSVGDEEAASLGLHPQRIRVVLILAATLGTAAAVAVSGLIGFVGIIVPHAVRLLAGSSYRIILPLSLLFGAAFLALADLLARTVQAPAEIPIGVVTAFFGAPFFVVVLRTTKRVAP</sequence>
<dbReference type="GO" id="GO:0033214">
    <property type="term" value="P:siderophore-iron import into cell"/>
    <property type="evidence" value="ECO:0007669"/>
    <property type="project" value="TreeGrafter"/>
</dbReference>
<feature type="transmembrane region" description="Helical" evidence="8">
    <location>
        <begin position="123"/>
        <end position="148"/>
    </location>
</feature>
<protein>
    <submittedName>
        <fullName evidence="9">ABC transporter permease</fullName>
    </submittedName>
</protein>
<dbReference type="FunFam" id="1.10.3470.10:FF:000001">
    <property type="entry name" value="Vitamin B12 ABC transporter permease BtuC"/>
    <property type="match status" value="1"/>
</dbReference>
<feature type="transmembrane region" description="Helical" evidence="8">
    <location>
        <begin position="287"/>
        <end position="309"/>
    </location>
</feature>
<dbReference type="GO" id="GO:0022857">
    <property type="term" value="F:transmembrane transporter activity"/>
    <property type="evidence" value="ECO:0007669"/>
    <property type="project" value="InterPro"/>
</dbReference>
<comment type="similarity">
    <text evidence="2">Belongs to the binding-protein-dependent transport system permease family. FecCD subfamily.</text>
</comment>
<keyword evidence="4" id="KW-1003">Cell membrane</keyword>
<dbReference type="Pfam" id="PF01032">
    <property type="entry name" value="FecCD"/>
    <property type="match status" value="1"/>
</dbReference>
<gene>
    <name evidence="9" type="ORF">Athai_55500</name>
</gene>
<feature type="transmembrane region" description="Helical" evidence="8">
    <location>
        <begin position="316"/>
        <end position="336"/>
    </location>
</feature>
<keyword evidence="10" id="KW-1185">Reference proteome</keyword>
<evidence type="ECO:0000256" key="5">
    <source>
        <dbReference type="ARBA" id="ARBA00022692"/>
    </source>
</evidence>
<evidence type="ECO:0000256" key="1">
    <source>
        <dbReference type="ARBA" id="ARBA00004651"/>
    </source>
</evidence>
<evidence type="ECO:0000313" key="9">
    <source>
        <dbReference type="EMBL" id="BCJ38047.1"/>
    </source>
</evidence>
<keyword evidence="3" id="KW-0813">Transport</keyword>
<keyword evidence="6 8" id="KW-1133">Transmembrane helix</keyword>
<accession>A0A7R7HZ91</accession>
<dbReference type="PANTHER" id="PTHR30472:SF25">
    <property type="entry name" value="ABC TRANSPORTER PERMEASE PROTEIN MJ0876-RELATED"/>
    <property type="match status" value="1"/>
</dbReference>
<evidence type="ECO:0000313" key="10">
    <source>
        <dbReference type="Proteomes" id="UP000611640"/>
    </source>
</evidence>
<feature type="transmembrane region" description="Helical" evidence="8">
    <location>
        <begin position="99"/>
        <end position="117"/>
    </location>
</feature>
<dbReference type="EMBL" id="AP023355">
    <property type="protein sequence ID" value="BCJ38047.1"/>
    <property type="molecule type" value="Genomic_DNA"/>
</dbReference>
<evidence type="ECO:0000256" key="7">
    <source>
        <dbReference type="ARBA" id="ARBA00023136"/>
    </source>
</evidence>
<dbReference type="GO" id="GO:0005886">
    <property type="term" value="C:plasma membrane"/>
    <property type="evidence" value="ECO:0007669"/>
    <property type="project" value="UniProtKB-SubCell"/>
</dbReference>